<evidence type="ECO:0000313" key="1">
    <source>
        <dbReference type="EMBL" id="MBB5756675.1"/>
    </source>
</evidence>
<dbReference type="Proteomes" id="UP000583454">
    <property type="component" value="Unassembled WGS sequence"/>
</dbReference>
<dbReference type="EMBL" id="JACHOP010000004">
    <property type="protein sequence ID" value="MBB5756675.1"/>
    <property type="molecule type" value="Genomic_DNA"/>
</dbReference>
<proteinExistence type="predicted"/>
<comment type="caution">
    <text evidence="1">The sequence shown here is derived from an EMBL/GenBank/DDBJ whole genome shotgun (WGS) entry which is preliminary data.</text>
</comment>
<sequence length="52" mass="5525">MKRNFHATGAETAKAAEIAAGLYFHNLRGTSVTMLAEAGLPGAGDRDDHRRA</sequence>
<evidence type="ECO:0000313" key="2">
    <source>
        <dbReference type="Proteomes" id="UP000583454"/>
    </source>
</evidence>
<dbReference type="AlphaFoldDB" id="A0A840ZHS2"/>
<gene>
    <name evidence="1" type="ORF">HNR00_001375</name>
</gene>
<organism evidence="1 2">
    <name type="scientific">Methylorubrum rhodinum</name>
    <dbReference type="NCBI Taxonomy" id="29428"/>
    <lineage>
        <taxon>Bacteria</taxon>
        <taxon>Pseudomonadati</taxon>
        <taxon>Pseudomonadota</taxon>
        <taxon>Alphaproteobacteria</taxon>
        <taxon>Hyphomicrobiales</taxon>
        <taxon>Methylobacteriaceae</taxon>
        <taxon>Methylorubrum</taxon>
    </lineage>
</organism>
<reference evidence="1 2" key="1">
    <citation type="submission" date="2020-08" db="EMBL/GenBank/DDBJ databases">
        <title>Genomic Encyclopedia of Type Strains, Phase IV (KMG-IV): sequencing the most valuable type-strain genomes for metagenomic binning, comparative biology and taxonomic classification.</title>
        <authorList>
            <person name="Goeker M."/>
        </authorList>
    </citation>
    <scope>NUCLEOTIDE SEQUENCE [LARGE SCALE GENOMIC DNA]</scope>
    <source>
        <strain evidence="1 2">DSM 2163</strain>
    </source>
</reference>
<name>A0A840ZHS2_9HYPH</name>
<dbReference type="RefSeq" id="WP_183566880.1">
    <property type="nucleotide sequence ID" value="NZ_JACHOP010000004.1"/>
</dbReference>
<accession>A0A840ZHS2</accession>
<keyword evidence="2" id="KW-1185">Reference proteome</keyword>
<protein>
    <submittedName>
        <fullName evidence="1">Uncharacterized protein</fullName>
    </submittedName>
</protein>